<protein>
    <submittedName>
        <fullName evidence="1">Uncharacterized protein</fullName>
    </submittedName>
</protein>
<sequence>MTTPTGISRRLLTLHQLARRAADTAELAYAAHDRDQQEDALPYLADIAEEQTRELYLLAQHLHKLGLLDHAAGWSSGSA</sequence>
<dbReference type="EMBL" id="WSEK01000005">
    <property type="protein sequence ID" value="MVQ51361.1"/>
    <property type="molecule type" value="Genomic_DNA"/>
</dbReference>
<proteinExistence type="predicted"/>
<accession>A0A6L6XVF9</accession>
<evidence type="ECO:0000313" key="2">
    <source>
        <dbReference type="Proteomes" id="UP000473525"/>
    </source>
</evidence>
<dbReference type="Proteomes" id="UP000473525">
    <property type="component" value="Unassembled WGS sequence"/>
</dbReference>
<organism evidence="1 2">
    <name type="scientific">Nocardioides agri</name>
    <dbReference type="NCBI Taxonomy" id="2682843"/>
    <lineage>
        <taxon>Bacteria</taxon>
        <taxon>Bacillati</taxon>
        <taxon>Actinomycetota</taxon>
        <taxon>Actinomycetes</taxon>
        <taxon>Propionibacteriales</taxon>
        <taxon>Nocardioidaceae</taxon>
        <taxon>Nocardioides</taxon>
    </lineage>
</organism>
<gene>
    <name evidence="1" type="ORF">GON03_19445</name>
</gene>
<evidence type="ECO:0000313" key="1">
    <source>
        <dbReference type="EMBL" id="MVQ51361.1"/>
    </source>
</evidence>
<dbReference type="AlphaFoldDB" id="A0A6L6XVF9"/>
<comment type="caution">
    <text evidence="1">The sequence shown here is derived from an EMBL/GenBank/DDBJ whole genome shotgun (WGS) entry which is preliminary data.</text>
</comment>
<name>A0A6L6XVF9_9ACTN</name>
<dbReference type="RefSeq" id="WP_157346209.1">
    <property type="nucleotide sequence ID" value="NZ_WSEK01000005.1"/>
</dbReference>
<keyword evidence="2" id="KW-1185">Reference proteome</keyword>
<reference evidence="1 2" key="1">
    <citation type="submission" date="2019-12" db="EMBL/GenBank/DDBJ databases">
        <authorList>
            <person name="Huq M.A."/>
        </authorList>
    </citation>
    <scope>NUCLEOTIDE SEQUENCE [LARGE SCALE GENOMIC DNA]</scope>
    <source>
        <strain evidence="1 2">MAH-18</strain>
    </source>
</reference>